<keyword evidence="3" id="KW-1185">Reference proteome</keyword>
<evidence type="ECO:0000313" key="3">
    <source>
        <dbReference type="Proteomes" id="UP000019460"/>
    </source>
</evidence>
<dbReference type="EMBL" id="AONC01000028">
    <property type="protein sequence ID" value="EXJ15238.1"/>
    <property type="molecule type" value="Genomic_DNA"/>
</dbReference>
<feature type="region of interest" description="Disordered" evidence="1">
    <location>
        <begin position="16"/>
        <end position="47"/>
    </location>
</feature>
<gene>
    <name evidence="2" type="ORF">D779_1536</name>
</gene>
<feature type="compositionally biased region" description="Basic and acidic residues" evidence="1">
    <location>
        <begin position="38"/>
        <end position="47"/>
    </location>
</feature>
<proteinExistence type="predicted"/>
<evidence type="ECO:0000256" key="1">
    <source>
        <dbReference type="SAM" id="MobiDB-lite"/>
    </source>
</evidence>
<name>W9V6P8_9GAMM</name>
<reference evidence="2 3" key="1">
    <citation type="submission" date="2012-11" db="EMBL/GenBank/DDBJ databases">
        <title>Genome assembly of Thiorhodococcus sp. AK35.</title>
        <authorList>
            <person name="Nupur N."/>
            <person name="Khatri I."/>
            <person name="Subramanian S."/>
            <person name="Pinnaka A."/>
        </authorList>
    </citation>
    <scope>NUCLEOTIDE SEQUENCE [LARGE SCALE GENOMIC DNA]</scope>
    <source>
        <strain evidence="2 3">AK35</strain>
    </source>
</reference>
<dbReference type="AlphaFoldDB" id="W9V6P8"/>
<dbReference type="STRING" id="1249627.D779_1536"/>
<protein>
    <submittedName>
        <fullName evidence="2">Uncharacterized protein</fullName>
    </submittedName>
</protein>
<dbReference type="Proteomes" id="UP000019460">
    <property type="component" value="Unassembled WGS sequence"/>
</dbReference>
<sequence>MIAVATVSVATMADEGSARSGCAECASRPAQPTASEGHAGRHDRIDP</sequence>
<accession>W9V6P8</accession>
<evidence type="ECO:0000313" key="2">
    <source>
        <dbReference type="EMBL" id="EXJ15238.1"/>
    </source>
</evidence>
<organism evidence="2 3">
    <name type="scientific">Imhoffiella purpurea</name>
    <dbReference type="NCBI Taxonomy" id="1249627"/>
    <lineage>
        <taxon>Bacteria</taxon>
        <taxon>Pseudomonadati</taxon>
        <taxon>Pseudomonadota</taxon>
        <taxon>Gammaproteobacteria</taxon>
        <taxon>Chromatiales</taxon>
        <taxon>Chromatiaceae</taxon>
        <taxon>Imhoffiella</taxon>
    </lineage>
</organism>
<comment type="caution">
    <text evidence="2">The sequence shown here is derived from an EMBL/GenBank/DDBJ whole genome shotgun (WGS) entry which is preliminary data.</text>
</comment>